<evidence type="ECO:0000256" key="1">
    <source>
        <dbReference type="ARBA" id="ARBA00004429"/>
    </source>
</evidence>
<keyword evidence="3 9" id="KW-0813">Transport</keyword>
<keyword evidence="4 9" id="KW-1003">Cell membrane</keyword>
<dbReference type="Proteomes" id="UP000480178">
    <property type="component" value="Chromosome"/>
</dbReference>
<feature type="transmembrane region" description="Helical" evidence="9">
    <location>
        <begin position="201"/>
        <end position="220"/>
    </location>
</feature>
<dbReference type="Pfam" id="PF01061">
    <property type="entry name" value="ABC2_membrane"/>
    <property type="match status" value="1"/>
</dbReference>
<evidence type="ECO:0000256" key="2">
    <source>
        <dbReference type="ARBA" id="ARBA00007783"/>
    </source>
</evidence>
<evidence type="ECO:0000256" key="4">
    <source>
        <dbReference type="ARBA" id="ARBA00022475"/>
    </source>
</evidence>
<feature type="transmembrane region" description="Helical" evidence="9">
    <location>
        <begin position="169"/>
        <end position="194"/>
    </location>
</feature>
<evidence type="ECO:0000256" key="5">
    <source>
        <dbReference type="ARBA" id="ARBA00022519"/>
    </source>
</evidence>
<dbReference type="GO" id="GO:0015920">
    <property type="term" value="P:lipopolysaccharide transport"/>
    <property type="evidence" value="ECO:0007669"/>
    <property type="project" value="TreeGrafter"/>
</dbReference>
<dbReference type="PANTHER" id="PTHR30413">
    <property type="entry name" value="INNER MEMBRANE TRANSPORT PERMEASE"/>
    <property type="match status" value="1"/>
</dbReference>
<keyword evidence="8 9" id="KW-0472">Membrane</keyword>
<dbReference type="InterPro" id="IPR000412">
    <property type="entry name" value="ABC_2_transport"/>
</dbReference>
<sequence>MEHQLVPNKAKKWTLIIKPKTNWFDLHLYDLWRYRDLLFMFVRRDFVSVYKQTILGPLWFIVQPLLTTLMFIIVFDKVAEIPTDSAPPALFYLSGLVIWNYFSSCLTKTATTFTANENLFGNVYFPRLIVPLSNVLSALIGFGIQLLLLLVLIAYFYFFLNSTIHFNTYIFLIPFLLLIVAALGLGLGIIISSVTTKYRDLTFLITFGVQLLMYATPVIYPVSFFKGKYKAFLLANPITPLIEVFRYSLLGIGEFNIWYISYSFLFTFITLLIGILIFNRVEKNFMDVI</sequence>
<dbReference type="GO" id="GO:0140359">
    <property type="term" value="F:ABC-type transporter activity"/>
    <property type="evidence" value="ECO:0007669"/>
    <property type="project" value="InterPro"/>
</dbReference>
<feature type="transmembrane region" description="Helical" evidence="9">
    <location>
        <begin position="128"/>
        <end position="157"/>
    </location>
</feature>
<evidence type="ECO:0000259" key="10">
    <source>
        <dbReference type="PROSITE" id="PS51012"/>
    </source>
</evidence>
<dbReference type="AlphaFoldDB" id="A0A6C0GDM3"/>
<feature type="transmembrane region" description="Helical" evidence="9">
    <location>
        <begin position="53"/>
        <end position="74"/>
    </location>
</feature>
<dbReference type="RefSeq" id="WP_162441859.1">
    <property type="nucleotide sequence ID" value="NZ_CP048222.1"/>
</dbReference>
<comment type="subcellular location">
    <subcellularLocation>
        <location evidence="1">Cell inner membrane</location>
        <topology evidence="1">Multi-pass membrane protein</topology>
    </subcellularLocation>
    <subcellularLocation>
        <location evidence="9">Cell membrane</location>
        <topology evidence="9">Multi-pass membrane protein</topology>
    </subcellularLocation>
</comment>
<dbReference type="InterPro" id="IPR013525">
    <property type="entry name" value="ABC2_TM"/>
</dbReference>
<evidence type="ECO:0000256" key="6">
    <source>
        <dbReference type="ARBA" id="ARBA00022692"/>
    </source>
</evidence>
<proteinExistence type="inferred from homology"/>
<dbReference type="GO" id="GO:0043190">
    <property type="term" value="C:ATP-binding cassette (ABC) transporter complex"/>
    <property type="evidence" value="ECO:0007669"/>
    <property type="project" value="InterPro"/>
</dbReference>
<dbReference type="EMBL" id="CP048222">
    <property type="protein sequence ID" value="QHT65780.1"/>
    <property type="molecule type" value="Genomic_DNA"/>
</dbReference>
<feature type="transmembrane region" description="Helical" evidence="9">
    <location>
        <begin position="89"/>
        <end position="107"/>
    </location>
</feature>
<feature type="domain" description="ABC transmembrane type-2" evidence="10">
    <location>
        <begin position="55"/>
        <end position="281"/>
    </location>
</feature>
<evidence type="ECO:0000313" key="12">
    <source>
        <dbReference type="Proteomes" id="UP000480178"/>
    </source>
</evidence>
<feature type="transmembrane region" description="Helical" evidence="9">
    <location>
        <begin position="257"/>
        <end position="278"/>
    </location>
</feature>
<comment type="similarity">
    <text evidence="2 9">Belongs to the ABC-2 integral membrane protein family.</text>
</comment>
<name>A0A6C0GDM3_9BACT</name>
<evidence type="ECO:0000256" key="9">
    <source>
        <dbReference type="RuleBase" id="RU361157"/>
    </source>
</evidence>
<evidence type="ECO:0000313" key="11">
    <source>
        <dbReference type="EMBL" id="QHT65780.1"/>
    </source>
</evidence>
<evidence type="ECO:0000256" key="7">
    <source>
        <dbReference type="ARBA" id="ARBA00022989"/>
    </source>
</evidence>
<protein>
    <recommendedName>
        <fullName evidence="9">Transport permease protein</fullName>
    </recommendedName>
</protein>
<evidence type="ECO:0000256" key="3">
    <source>
        <dbReference type="ARBA" id="ARBA00022448"/>
    </source>
</evidence>
<keyword evidence="6 9" id="KW-0812">Transmembrane</keyword>
<keyword evidence="7 9" id="KW-1133">Transmembrane helix</keyword>
<keyword evidence="12" id="KW-1185">Reference proteome</keyword>
<dbReference type="PRINTS" id="PR00164">
    <property type="entry name" value="ABC2TRNSPORT"/>
</dbReference>
<reference evidence="11 12" key="1">
    <citation type="submission" date="2020-01" db="EMBL/GenBank/DDBJ databases">
        <authorList>
            <person name="Kim M.K."/>
        </authorList>
    </citation>
    <scope>NUCLEOTIDE SEQUENCE [LARGE SCALE GENOMIC DNA]</scope>
    <source>
        <strain evidence="11 12">172606-1</strain>
    </source>
</reference>
<dbReference type="KEGG" id="rhoz:GXP67_03400"/>
<gene>
    <name evidence="11" type="ORF">GXP67_03400</name>
</gene>
<evidence type="ECO:0000256" key="8">
    <source>
        <dbReference type="ARBA" id="ARBA00023136"/>
    </source>
</evidence>
<organism evidence="11 12">
    <name type="scientific">Rhodocytophaga rosea</name>
    <dbReference type="NCBI Taxonomy" id="2704465"/>
    <lineage>
        <taxon>Bacteria</taxon>
        <taxon>Pseudomonadati</taxon>
        <taxon>Bacteroidota</taxon>
        <taxon>Cytophagia</taxon>
        <taxon>Cytophagales</taxon>
        <taxon>Rhodocytophagaceae</taxon>
        <taxon>Rhodocytophaga</taxon>
    </lineage>
</organism>
<keyword evidence="5" id="KW-0997">Cell inner membrane</keyword>
<dbReference type="PANTHER" id="PTHR30413:SF8">
    <property type="entry name" value="TRANSPORT PERMEASE PROTEIN"/>
    <property type="match status" value="1"/>
</dbReference>
<accession>A0A6C0GDM3</accession>
<dbReference type="InterPro" id="IPR047817">
    <property type="entry name" value="ABC2_TM_bact-type"/>
</dbReference>
<dbReference type="PROSITE" id="PS51012">
    <property type="entry name" value="ABC_TM2"/>
    <property type="match status" value="1"/>
</dbReference>